<dbReference type="Pfam" id="PF21895">
    <property type="entry name" value="MTHFR_C"/>
    <property type="match status" value="1"/>
</dbReference>
<dbReference type="FunFam" id="3.20.20.220:FF:000002">
    <property type="entry name" value="Methylenetetrahydrofolate reductase"/>
    <property type="match status" value="1"/>
</dbReference>
<feature type="region of interest" description="Disordered" evidence="9">
    <location>
        <begin position="353"/>
        <end position="392"/>
    </location>
</feature>
<evidence type="ECO:0000313" key="11">
    <source>
        <dbReference type="EMBL" id="ANB12460.1"/>
    </source>
</evidence>
<keyword evidence="4" id="KW-0285">Flavoprotein</keyword>
<dbReference type="PANTHER" id="PTHR45754">
    <property type="entry name" value="METHYLENETETRAHYDROFOLATE REDUCTASE"/>
    <property type="match status" value="1"/>
</dbReference>
<dbReference type="Gene3D" id="3.20.20.220">
    <property type="match status" value="1"/>
</dbReference>
<dbReference type="EMBL" id="CP014501">
    <property type="protein sequence ID" value="ANB12460.1"/>
    <property type="molecule type" value="Genomic_DNA"/>
</dbReference>
<dbReference type="GO" id="GO:0009086">
    <property type="term" value="P:methionine biosynthetic process"/>
    <property type="evidence" value="ECO:0007669"/>
    <property type="project" value="TreeGrafter"/>
</dbReference>
<dbReference type="GO" id="GO:0005829">
    <property type="term" value="C:cytosol"/>
    <property type="evidence" value="ECO:0007669"/>
    <property type="project" value="TreeGrafter"/>
</dbReference>
<proteinExistence type="inferred from homology"/>
<evidence type="ECO:0000256" key="6">
    <source>
        <dbReference type="ARBA" id="ARBA00022857"/>
    </source>
</evidence>
<keyword evidence="12" id="KW-1185">Reference proteome</keyword>
<dbReference type="Pfam" id="PF02219">
    <property type="entry name" value="MTHFR"/>
    <property type="match status" value="1"/>
</dbReference>
<dbReference type="RefSeq" id="XP_018734937.1">
    <property type="nucleotide sequence ID" value="XM_018882672.1"/>
</dbReference>
<dbReference type="OrthoDB" id="16284at2759"/>
<dbReference type="GO" id="GO:0035999">
    <property type="term" value="P:tetrahydrofolate interconversion"/>
    <property type="evidence" value="ECO:0007669"/>
    <property type="project" value="UniProtKB-UniPathway"/>
</dbReference>
<dbReference type="InterPro" id="IPR003171">
    <property type="entry name" value="Mehydrof_redctse-like"/>
</dbReference>
<evidence type="ECO:0000256" key="8">
    <source>
        <dbReference type="RuleBase" id="RU004254"/>
    </source>
</evidence>
<organism evidence="11 12">
    <name type="scientific">Sugiyamaella lignohabitans</name>
    <dbReference type="NCBI Taxonomy" id="796027"/>
    <lineage>
        <taxon>Eukaryota</taxon>
        <taxon>Fungi</taxon>
        <taxon>Dikarya</taxon>
        <taxon>Ascomycota</taxon>
        <taxon>Saccharomycotina</taxon>
        <taxon>Dipodascomycetes</taxon>
        <taxon>Dipodascales</taxon>
        <taxon>Trichomonascaceae</taxon>
        <taxon>Sugiyamaella</taxon>
    </lineage>
</organism>
<dbReference type="InterPro" id="IPR004621">
    <property type="entry name" value="Fadh2_euk"/>
</dbReference>
<dbReference type="InterPro" id="IPR029041">
    <property type="entry name" value="FAD-linked_oxidoreductase-like"/>
</dbReference>
<evidence type="ECO:0000259" key="10">
    <source>
        <dbReference type="Pfam" id="PF21895"/>
    </source>
</evidence>
<sequence length="651" mass="72507">MQNLSLRLQRMSKLGNLFVTVTWGAGGSSAQKSLELAGLCQQELGIPTCIHLTCTNMDRTILDGALERAKEMGIRNILALRGDPPRGKEYSSIDHEKEGGEDDEVEFKYAIDLVKYIRAKYGDYFCIGVAAYPEGHVDGVDSSDQNPDKDIPFLVEKVKAGADFIITQLFYDTQKFLLFEQKLRDHPSHVFDNIPLIPGLMPINTYSSFVRAAKLSHASIPPQLTARLDEIPVGDDEQVKQFGVDVVTDIIQNLIIGSHGRIRGFHFYTLNLEKSVALILEKSGLLQVDDEDESGHTTGSTVDSNDAVRRGSAIVEDEELTVANLHPGHKSVSRRRSSLLTHNRLITADSDAISGPLKAGKSSESLKDDSISEKEAGIKSSQSSTTNDVLAISSGEGDLGREATWDDFPNGRFGDSRSPAYGEIDGYGPTLHVDPTKALKLWGYPVDISDINNLFARHIRNELDILPFSDQTLSAETALIQEELLQLINKGYLTVASQPAGNAIKSTDRIFGWGPPGGRVFQKAFVEFFVSDEEWQKLKPKLDSLGDGTLSYYEGTYEHDKIQHTNLTPGSSNAVTWGVFPNREILQSTIIEEESFLAWREEAFSIWEEWRNLYKPKTASYDLLDHIYKTYHLVSVVHHDYFDESALWNVF</sequence>
<keyword evidence="5" id="KW-0274">FAD</keyword>
<reference evidence="11 12" key="1">
    <citation type="submission" date="2016-02" db="EMBL/GenBank/DDBJ databases">
        <title>Complete genome sequence and transcriptome regulation of the pentose utilising yeast Sugiyamaella lignohabitans.</title>
        <authorList>
            <person name="Bellasio M."/>
            <person name="Peymann A."/>
            <person name="Valli M."/>
            <person name="Sipitzky M."/>
            <person name="Graf A."/>
            <person name="Sauer M."/>
            <person name="Marx H."/>
            <person name="Mattanovich D."/>
        </authorList>
    </citation>
    <scope>NUCLEOTIDE SEQUENCE [LARGE SCALE GENOMIC DNA]</scope>
    <source>
        <strain evidence="11 12">CBS 10342</strain>
    </source>
</reference>
<dbReference type="PANTHER" id="PTHR45754:SF1">
    <property type="entry name" value="METHYLENETETRAHYDROFOLATE REDUCTASE 1"/>
    <property type="match status" value="1"/>
</dbReference>
<keyword evidence="6" id="KW-0521">NADP</keyword>
<protein>
    <submittedName>
        <fullName evidence="11">Methylenetetrahydrofolate reductase (NAD(P)H) MET12</fullName>
    </submittedName>
</protein>
<feature type="compositionally biased region" description="Basic and acidic residues" evidence="9">
    <location>
        <begin position="364"/>
        <end position="377"/>
    </location>
</feature>
<evidence type="ECO:0000256" key="7">
    <source>
        <dbReference type="ARBA" id="ARBA00023002"/>
    </source>
</evidence>
<evidence type="ECO:0000256" key="4">
    <source>
        <dbReference type="ARBA" id="ARBA00022630"/>
    </source>
</evidence>
<dbReference type="Proteomes" id="UP000189580">
    <property type="component" value="Chromosome a"/>
</dbReference>
<keyword evidence="7" id="KW-0560">Oxidoreductase</keyword>
<evidence type="ECO:0000256" key="9">
    <source>
        <dbReference type="SAM" id="MobiDB-lite"/>
    </source>
</evidence>
<dbReference type="GO" id="GO:0004489">
    <property type="term" value="F:methylenetetrahydrofolate reductase [NAD(P)H] activity"/>
    <property type="evidence" value="ECO:0007669"/>
    <property type="project" value="EnsemblFungi"/>
</dbReference>
<feature type="domain" description="MTHFR SAM-binding regulatory" evidence="10">
    <location>
        <begin position="400"/>
        <end position="650"/>
    </location>
</feature>
<gene>
    <name evidence="11" type="primary">MET12</name>
    <name evidence="11" type="ORF">AWJ20_715</name>
</gene>
<dbReference type="UniPathway" id="UPA00193"/>
<dbReference type="AlphaFoldDB" id="A0A167D496"/>
<evidence type="ECO:0000313" key="12">
    <source>
        <dbReference type="Proteomes" id="UP000189580"/>
    </source>
</evidence>
<dbReference type="GeneID" id="30037778"/>
<comment type="pathway">
    <text evidence="2 8">One-carbon metabolism; tetrahydrofolate interconversion.</text>
</comment>
<comment type="cofactor">
    <cofactor evidence="1">
        <name>FAD</name>
        <dbReference type="ChEBI" id="CHEBI:57692"/>
    </cofactor>
</comment>
<feature type="compositionally biased region" description="Polar residues" evidence="9">
    <location>
        <begin position="379"/>
        <end position="388"/>
    </location>
</feature>
<dbReference type="InterPro" id="IPR053806">
    <property type="entry name" value="MTHFR_C"/>
</dbReference>
<dbReference type="CDD" id="cd00537">
    <property type="entry name" value="MTHFR"/>
    <property type="match status" value="1"/>
</dbReference>
<dbReference type="GO" id="GO:0071949">
    <property type="term" value="F:FAD binding"/>
    <property type="evidence" value="ECO:0007669"/>
    <property type="project" value="TreeGrafter"/>
</dbReference>
<comment type="similarity">
    <text evidence="3">Belongs to the methylenetetrahydrofolate reductase family.</text>
</comment>
<dbReference type="NCBIfam" id="TIGR00677">
    <property type="entry name" value="fadh2_euk"/>
    <property type="match status" value="1"/>
</dbReference>
<name>A0A167D496_9ASCO</name>
<dbReference type="SUPFAM" id="SSF51730">
    <property type="entry name" value="FAD-linked oxidoreductase"/>
    <property type="match status" value="1"/>
</dbReference>
<evidence type="ECO:0000256" key="2">
    <source>
        <dbReference type="ARBA" id="ARBA00004777"/>
    </source>
</evidence>
<evidence type="ECO:0000256" key="3">
    <source>
        <dbReference type="ARBA" id="ARBA00006743"/>
    </source>
</evidence>
<accession>A0A167D496</accession>
<feature type="region of interest" description="Disordered" evidence="9">
    <location>
        <begin position="290"/>
        <end position="309"/>
    </location>
</feature>
<dbReference type="KEGG" id="slb:AWJ20_715"/>
<evidence type="ECO:0000256" key="1">
    <source>
        <dbReference type="ARBA" id="ARBA00001974"/>
    </source>
</evidence>
<evidence type="ECO:0000256" key="5">
    <source>
        <dbReference type="ARBA" id="ARBA00022827"/>
    </source>
</evidence>